<dbReference type="EMBL" id="LUXO01000033">
    <property type="protein sequence ID" value="KZV01545.1"/>
    <property type="molecule type" value="Genomic_DNA"/>
</dbReference>
<sequence length="66" mass="7080">MIALSIPEINGDDNQISLVVAGFLPKIRTNNDILIIKFDKAQNDQCYSVGDSSFDKIGLGGVVALN</sequence>
<organism evidence="1 2">
    <name type="scientific">Lactiplantibacillus plantarum</name>
    <name type="common">Lactobacillus plantarum</name>
    <dbReference type="NCBI Taxonomy" id="1590"/>
    <lineage>
        <taxon>Bacteria</taxon>
        <taxon>Bacillati</taxon>
        <taxon>Bacillota</taxon>
        <taxon>Bacilli</taxon>
        <taxon>Lactobacillales</taxon>
        <taxon>Lactobacillaceae</taxon>
        <taxon>Lactiplantibacillus</taxon>
    </lineage>
</organism>
<dbReference type="Proteomes" id="UP000076872">
    <property type="component" value="Unassembled WGS sequence"/>
</dbReference>
<evidence type="ECO:0000313" key="1">
    <source>
        <dbReference type="EMBL" id="KZV01545.1"/>
    </source>
</evidence>
<dbReference type="AlphaFoldDB" id="A0AAW3RAN7"/>
<gene>
    <name evidence="1" type="ORF">NAB2_2165</name>
</gene>
<reference evidence="1 2" key="1">
    <citation type="submission" date="2016-03" db="EMBL/GenBank/DDBJ databases">
        <title>Comparative genomics of 54 Lactobacillus plantarum strains reveals genomic uncoupling from niche constraints.</title>
        <authorList>
            <person name="Martino M.E."/>
        </authorList>
    </citation>
    <scope>NUCLEOTIDE SEQUENCE [LARGE SCALE GENOMIC DNA]</scope>
    <source>
        <strain evidence="1 2">NAB2</strain>
    </source>
</reference>
<protein>
    <submittedName>
        <fullName evidence="1">Uncharacterized protein</fullName>
    </submittedName>
</protein>
<dbReference type="RefSeq" id="WP_003641134.1">
    <property type="nucleotide sequence ID" value="NZ_CP037429.1"/>
</dbReference>
<comment type="caution">
    <text evidence="1">The sequence shown here is derived from an EMBL/GenBank/DDBJ whole genome shotgun (WGS) entry which is preliminary data.</text>
</comment>
<evidence type="ECO:0000313" key="2">
    <source>
        <dbReference type="Proteomes" id="UP000076872"/>
    </source>
</evidence>
<name>A0AAW3RAN7_LACPN</name>
<accession>A0AAW3RAN7</accession>
<proteinExistence type="predicted"/>